<evidence type="ECO:0000256" key="1">
    <source>
        <dbReference type="SAM" id="MobiDB-lite"/>
    </source>
</evidence>
<keyword evidence="2" id="KW-0614">Plasmid</keyword>
<accession>A0AAF0T3F3</accession>
<dbReference type="RefSeq" id="WP_136396789.1">
    <property type="nucleotide sequence ID" value="NZ_CP101874.1"/>
</dbReference>
<proteinExistence type="predicted"/>
<dbReference type="GeneID" id="39860154"/>
<geneLocation type="plasmid" evidence="2 3">
    <name>unnamed1</name>
</geneLocation>
<dbReference type="AlphaFoldDB" id="A0AAF0T3F3"/>
<keyword evidence="3" id="KW-1185">Reference proteome</keyword>
<organism evidence="2 3">
    <name type="scientific">Natrinema thermotolerans</name>
    <dbReference type="NCBI Taxonomy" id="121872"/>
    <lineage>
        <taxon>Archaea</taxon>
        <taxon>Methanobacteriati</taxon>
        <taxon>Methanobacteriota</taxon>
        <taxon>Stenosarchaea group</taxon>
        <taxon>Halobacteria</taxon>
        <taxon>Halobacteriales</taxon>
        <taxon>Natrialbaceae</taxon>
        <taxon>Natrinema</taxon>
    </lineage>
</organism>
<dbReference type="Proteomes" id="UP001224926">
    <property type="component" value="Plasmid unnamed1"/>
</dbReference>
<evidence type="ECO:0000313" key="3">
    <source>
        <dbReference type="Proteomes" id="UP001224926"/>
    </source>
</evidence>
<sequence>MSGSGTEDFGSNRIRIDFSETVYIGGPIDVSLQGRLPFVSEPDITLVAAMLGYSGEIPDDRAEWHHNYTPIECWMSAHILREVNGWTIKQTAKRIRAERDMPQTLGFFEEEPKPGARGDPPSYTQLRDTWEETFTDRHRGAVKVIAERLVEYCRENGFPAPEDVFLPEEEVEVEEPTEDHPTVRELTIEKTADVWEHARPMVLKHWYLKRHHNWQIPEARFFDGHAALATAGDDVFPESGLGNMLAKSGHDQIHYPSTHRRELKKFTIEEIRELHQEVTRDLIAEARRKGELVGKMKVAIDQTKGHPWTGEVVRNADGSNAEDWVLGYKNDNDTRPQHYFQWATVQVVGLDVPLILDAIPVKRGMTKGETVDKLMATANELLHDPEIVMMDAGFDSEAAKNSTEKHSTYYLNKKSRDSDDKRRMRKMWENRETVRIIEEEDRPGMPTRKTVYVPHVLADGEDEGDNDGPSELRQGLLSDFQEAGGDELPDQSPFDSLVDDIREEEGEKGLSEDDIDGAEQYVVFETNHPLANKRGGRNRETIPEEEQIHAAARMIRNYGDRWGIENGYKKVGHFLPRSGSKDPVLRFFGFMFACTLCNCWRLVDLLVKLSVEDDPDYTPLVTASRFLAVAEGMFGLGSKPPPD</sequence>
<feature type="compositionally biased region" description="Basic and acidic residues" evidence="1">
    <location>
        <begin position="414"/>
        <end position="423"/>
    </location>
</feature>
<reference evidence="2 3" key="1">
    <citation type="submission" date="2022-07" db="EMBL/GenBank/DDBJ databases">
        <title>Two temperate virus in Haloterrigena jeotgali A29.</title>
        <authorList>
            <person name="Deng X."/>
        </authorList>
    </citation>
    <scope>NUCLEOTIDE SEQUENCE [LARGE SCALE GENOMIC DNA]</scope>
    <source>
        <strain evidence="2 3">A29</strain>
        <plasmid evidence="2 3">unnamed1</plasmid>
    </source>
</reference>
<name>A0AAF0T3F3_9EURY</name>
<protein>
    <submittedName>
        <fullName evidence="2">Transposase</fullName>
    </submittedName>
</protein>
<dbReference type="EMBL" id="CP101874">
    <property type="protein sequence ID" value="WMT10305.1"/>
    <property type="molecule type" value="Genomic_DNA"/>
</dbReference>
<feature type="region of interest" description="Disordered" evidence="1">
    <location>
        <begin position="399"/>
        <end position="423"/>
    </location>
</feature>
<evidence type="ECO:0000313" key="2">
    <source>
        <dbReference type="EMBL" id="WMT10305.1"/>
    </source>
</evidence>
<gene>
    <name evidence="2" type="ORF">NP511_22175</name>
</gene>